<name>A0ABQ7WD25_SOLTU</name>
<keyword evidence="3" id="KW-1185">Reference proteome</keyword>
<dbReference type="PANTHER" id="PTHR35046">
    <property type="entry name" value="ZINC KNUCKLE (CCHC-TYPE) FAMILY PROTEIN"/>
    <property type="match status" value="1"/>
</dbReference>
<gene>
    <name evidence="2" type="ORF">KY290_005074</name>
</gene>
<evidence type="ECO:0008006" key="4">
    <source>
        <dbReference type="Google" id="ProtNLM"/>
    </source>
</evidence>
<evidence type="ECO:0000256" key="1">
    <source>
        <dbReference type="SAM" id="MobiDB-lite"/>
    </source>
</evidence>
<comment type="caution">
    <text evidence="2">The sequence shown here is derived from an EMBL/GenBank/DDBJ whole genome shotgun (WGS) entry which is preliminary data.</text>
</comment>
<evidence type="ECO:0000313" key="3">
    <source>
        <dbReference type="Proteomes" id="UP000826656"/>
    </source>
</evidence>
<organism evidence="2 3">
    <name type="scientific">Solanum tuberosum</name>
    <name type="common">Potato</name>
    <dbReference type="NCBI Taxonomy" id="4113"/>
    <lineage>
        <taxon>Eukaryota</taxon>
        <taxon>Viridiplantae</taxon>
        <taxon>Streptophyta</taxon>
        <taxon>Embryophyta</taxon>
        <taxon>Tracheophyta</taxon>
        <taxon>Spermatophyta</taxon>
        <taxon>Magnoliopsida</taxon>
        <taxon>eudicotyledons</taxon>
        <taxon>Gunneridae</taxon>
        <taxon>Pentapetalae</taxon>
        <taxon>asterids</taxon>
        <taxon>lamiids</taxon>
        <taxon>Solanales</taxon>
        <taxon>Solanaceae</taxon>
        <taxon>Solanoideae</taxon>
        <taxon>Solaneae</taxon>
        <taxon>Solanum</taxon>
    </lineage>
</organism>
<feature type="region of interest" description="Disordered" evidence="1">
    <location>
        <begin position="1"/>
        <end position="26"/>
    </location>
</feature>
<protein>
    <recommendedName>
        <fullName evidence="4">Integrase core domain containing protein</fullName>
    </recommendedName>
</protein>
<sequence length="833" mass="93796">MSTMETGSKTYPPKGKVTLESSMRTPTEERRMMRILDGSLAEFRGRLSEMNSRLTKVEDEIWAKETGFTLPSYVVRRTIPRKAMINHEQMENIFYSKGLVHSQVCVLIIDSRSCANLASTVVVDYLKIPTTKHVKPYTLQWLNEEELRVHDHVLLGRPWQHSHASIHDGRHNTYTVMSIGCKYVLKPMSPSQVIELYRKMDELRDKRKKKEGHVEAEAQGEGEKMKLKGKAKLVLAEHKEIREDVGVESALILKDHELQPNPSHYSLPHSISLLLQDPREALLMDTFVGCPNIPTGVSFEGKEDLSSGNQGRIAKLNTFSITNEQSVNVNLSLSEPIDSVPYIDNVLVESVDTLVDPIDDRIDSSSKIDLCPPSVDTDALNASSLFCNECVDQPIYECNSLVEVSCNVITEPQFGGTDKNVDHLIKSDSLSMSFMADPIACFTHRDHVLEGASKYDMCLFEGELACFTSSLVVDYSLFKYNILFEDVEITPSDIPSGVNHKDESTLVGKECDEEEGGVCFPIPFSSWCVPNVNGMTHEFESISSHTHENTLEEVELWDTFLYYLFTYNDAHAIEWSMLLGGTSAHLINGGALDPVLWTFYPFDPGGYLTPSVVLKCAECGSNTFCHLHDSFVVLLFDPMYLNELSSASDGILIGVDTTYAFALSQVSFDLMGYKPFVDICDAWLYVKFVHIRHGDEIIITNANPHAMRILFWFALLMVLQGMVSRTNPFQEDVKWITSSLSIHEYQHFDGVFTTMEAVWHVWMQRRELHALHGYICTLKELPVGQHHAWMIAWRAGGLTKRGGAIEECAPFGELETTSATRHNPLARVPKIAN</sequence>
<dbReference type="PANTHER" id="PTHR35046:SF9">
    <property type="entry name" value="RNA-DIRECTED DNA POLYMERASE"/>
    <property type="match status" value="1"/>
</dbReference>
<reference evidence="2 3" key="1">
    <citation type="journal article" date="2021" name="bioRxiv">
        <title>Chromosome-scale and haplotype-resolved genome assembly of a tetraploid potato cultivar.</title>
        <authorList>
            <person name="Sun H."/>
            <person name="Jiao W.-B."/>
            <person name="Krause K."/>
            <person name="Campoy J.A."/>
            <person name="Goel M."/>
            <person name="Folz-Donahue K."/>
            <person name="Kukat C."/>
            <person name="Huettel B."/>
            <person name="Schneeberger K."/>
        </authorList>
    </citation>
    <scope>NUCLEOTIDE SEQUENCE [LARGE SCALE GENOMIC DNA]</scope>
    <source>
        <strain evidence="2">SolTubOtavaFocal</strain>
        <tissue evidence="2">Leaves</tissue>
    </source>
</reference>
<accession>A0ABQ7WD25</accession>
<dbReference type="Proteomes" id="UP000826656">
    <property type="component" value="Unassembled WGS sequence"/>
</dbReference>
<proteinExistence type="predicted"/>
<evidence type="ECO:0000313" key="2">
    <source>
        <dbReference type="EMBL" id="KAH0778647.1"/>
    </source>
</evidence>
<dbReference type="EMBL" id="JAIVGD010000002">
    <property type="protein sequence ID" value="KAH0778647.1"/>
    <property type="molecule type" value="Genomic_DNA"/>
</dbReference>